<keyword evidence="1" id="KW-0812">Transmembrane</keyword>
<feature type="transmembrane region" description="Helical" evidence="1">
    <location>
        <begin position="61"/>
        <end position="77"/>
    </location>
</feature>
<dbReference type="BioCyc" id="DPIE1322246:BN4_RS07000-MONOMER"/>
<dbReference type="RefSeq" id="WP_015414674.1">
    <property type="nucleotide sequence ID" value="NC_020409.1"/>
</dbReference>
<sequence>MIICTGCGRKNDDETRYCEQCGKKLQSSYQSPTFEPRTDSRLTRFTHQGMPPDKWESFRKLIEAWCYLLLLLLVGIGSLTYEVWWPLYPTVVGIGLLLYFRRI</sequence>
<keyword evidence="1" id="KW-1133">Transmembrane helix</keyword>
<dbReference type="Pfam" id="PF13240">
    <property type="entry name" value="Zn_Ribbon_1"/>
    <property type="match status" value="1"/>
</dbReference>
<feature type="domain" description="Zinc-ribbon" evidence="2">
    <location>
        <begin position="4"/>
        <end position="25"/>
    </location>
</feature>
<dbReference type="EMBL" id="FO203427">
    <property type="protein sequence ID" value="CCH48628.1"/>
    <property type="molecule type" value="Genomic_DNA"/>
</dbReference>
<dbReference type="KEGG" id="dpi:BN4_11393"/>
<evidence type="ECO:0000313" key="3">
    <source>
        <dbReference type="EMBL" id="CCH48628.1"/>
    </source>
</evidence>
<name>M1WVN5_PSEP2</name>
<reference evidence="3 4" key="1">
    <citation type="journal article" date="2013" name="PLoS ONE">
        <title>The first genomic and proteomic characterization of a deep-sea sulfate reducer: insights into the piezophilic lifestyle of Desulfovibrio piezophilus.</title>
        <authorList>
            <person name="Pradel N."/>
            <person name="Ji B."/>
            <person name="Gimenez G."/>
            <person name="Talla E."/>
            <person name="Lenoble P."/>
            <person name="Garel M."/>
            <person name="Tamburini C."/>
            <person name="Fourquet P."/>
            <person name="Lebrun R."/>
            <person name="Bertin P."/>
            <person name="Denis Y."/>
            <person name="Pophillat M."/>
            <person name="Barbe V."/>
            <person name="Ollivier B."/>
            <person name="Dolla A."/>
        </authorList>
    </citation>
    <scope>NUCLEOTIDE SEQUENCE [LARGE SCALE GENOMIC DNA]</scope>
    <source>
        <strain evidence="4">DSM 10523 / SB164P1</strain>
    </source>
</reference>
<reference evidence="4" key="2">
    <citation type="journal article" date="2013" name="Stand. Genomic Sci.">
        <title>Complete genome sequence of Desulfocapsa sulfexigens, a marine deltaproteobacterium specialized in disproportionating inorganic sulfur compounds.</title>
        <authorList>
            <person name="Finster K.W."/>
            <person name="Kjeldsen K.U."/>
            <person name="Kube M."/>
            <person name="Reinhardt R."/>
            <person name="Mussmann M."/>
            <person name="Amann R."/>
            <person name="Schreiber L."/>
        </authorList>
    </citation>
    <scope>NUCLEOTIDE SEQUENCE [LARGE SCALE GENOMIC DNA]</scope>
    <source>
        <strain evidence="4">DSM 10523 / SB164P1</strain>
    </source>
</reference>
<evidence type="ECO:0000259" key="2">
    <source>
        <dbReference type="Pfam" id="PF13240"/>
    </source>
</evidence>
<proteinExistence type="predicted"/>
<gene>
    <name evidence="3" type="ordered locus">BN4_11393</name>
</gene>
<dbReference type="InterPro" id="IPR026870">
    <property type="entry name" value="Zinc_ribbon_dom"/>
</dbReference>
<dbReference type="PATRIC" id="fig|879567.3.peg.1452"/>
<dbReference type="Proteomes" id="UP000011724">
    <property type="component" value="Chromosome"/>
</dbReference>
<keyword evidence="4" id="KW-1185">Reference proteome</keyword>
<accession>M1WVN5</accession>
<evidence type="ECO:0000313" key="4">
    <source>
        <dbReference type="Proteomes" id="UP000011724"/>
    </source>
</evidence>
<dbReference type="OrthoDB" id="5457736at2"/>
<dbReference type="eggNOG" id="ENOG503185W">
    <property type="taxonomic scope" value="Bacteria"/>
</dbReference>
<protein>
    <recommendedName>
        <fullName evidence="2">Zinc-ribbon domain-containing protein</fullName>
    </recommendedName>
</protein>
<keyword evidence="1" id="KW-0472">Membrane</keyword>
<feature type="transmembrane region" description="Helical" evidence="1">
    <location>
        <begin position="83"/>
        <end position="100"/>
    </location>
</feature>
<evidence type="ECO:0000256" key="1">
    <source>
        <dbReference type="SAM" id="Phobius"/>
    </source>
</evidence>
<organism evidence="3 4">
    <name type="scientific">Pseudodesulfovibrio piezophilus (strain DSM 21447 / JCM 15486 / C1TLV30)</name>
    <name type="common">Desulfovibrio piezophilus</name>
    <dbReference type="NCBI Taxonomy" id="1322246"/>
    <lineage>
        <taxon>Bacteria</taxon>
        <taxon>Pseudomonadati</taxon>
        <taxon>Thermodesulfobacteriota</taxon>
        <taxon>Desulfovibrionia</taxon>
        <taxon>Desulfovibrionales</taxon>
        <taxon>Desulfovibrionaceae</taxon>
    </lineage>
</organism>
<dbReference type="AlphaFoldDB" id="M1WVN5"/>
<dbReference type="HOGENOM" id="CLU_2259201_0_0_7"/>